<evidence type="ECO:0008006" key="3">
    <source>
        <dbReference type="Google" id="ProtNLM"/>
    </source>
</evidence>
<comment type="caution">
    <text evidence="1">The sequence shown here is derived from an EMBL/GenBank/DDBJ whole genome shotgun (WGS) entry which is preliminary data.</text>
</comment>
<accession>A0A371FY37</accession>
<name>A0A371FY37_MUCPR</name>
<dbReference type="EMBL" id="QJKJ01007413">
    <property type="protein sequence ID" value="RDX83245.1"/>
    <property type="molecule type" value="Genomic_DNA"/>
</dbReference>
<evidence type="ECO:0000313" key="1">
    <source>
        <dbReference type="EMBL" id="RDX83245.1"/>
    </source>
</evidence>
<dbReference type="Proteomes" id="UP000257109">
    <property type="component" value="Unassembled WGS sequence"/>
</dbReference>
<dbReference type="OrthoDB" id="2442898at2759"/>
<dbReference type="AlphaFoldDB" id="A0A371FY37"/>
<keyword evidence="2" id="KW-1185">Reference proteome</keyword>
<proteinExistence type="predicted"/>
<organism evidence="1 2">
    <name type="scientific">Mucuna pruriens</name>
    <name type="common">Velvet bean</name>
    <name type="synonym">Dolichos pruriens</name>
    <dbReference type="NCBI Taxonomy" id="157652"/>
    <lineage>
        <taxon>Eukaryota</taxon>
        <taxon>Viridiplantae</taxon>
        <taxon>Streptophyta</taxon>
        <taxon>Embryophyta</taxon>
        <taxon>Tracheophyta</taxon>
        <taxon>Spermatophyta</taxon>
        <taxon>Magnoliopsida</taxon>
        <taxon>eudicotyledons</taxon>
        <taxon>Gunneridae</taxon>
        <taxon>Pentapetalae</taxon>
        <taxon>rosids</taxon>
        <taxon>fabids</taxon>
        <taxon>Fabales</taxon>
        <taxon>Fabaceae</taxon>
        <taxon>Papilionoideae</taxon>
        <taxon>50 kb inversion clade</taxon>
        <taxon>NPAAA clade</taxon>
        <taxon>indigoferoid/millettioid clade</taxon>
        <taxon>Phaseoleae</taxon>
        <taxon>Mucuna</taxon>
    </lineage>
</organism>
<protein>
    <recommendedName>
        <fullName evidence="3">DUF659 domain-containing protein</fullName>
    </recommendedName>
</protein>
<reference evidence="1" key="1">
    <citation type="submission" date="2018-05" db="EMBL/GenBank/DDBJ databases">
        <title>Draft genome of Mucuna pruriens seed.</title>
        <authorList>
            <person name="Nnadi N.E."/>
            <person name="Vos R."/>
            <person name="Hasami M.H."/>
            <person name="Devisetty U.K."/>
            <person name="Aguiy J.C."/>
        </authorList>
    </citation>
    <scope>NUCLEOTIDE SEQUENCE [LARGE SCALE GENOMIC DNA]</scope>
    <source>
        <strain evidence="1">JCA_2017</strain>
    </source>
</reference>
<evidence type="ECO:0000313" key="2">
    <source>
        <dbReference type="Proteomes" id="UP000257109"/>
    </source>
</evidence>
<gene>
    <name evidence="1" type="ORF">CR513_35862</name>
</gene>
<sequence length="78" mass="8932">MFELLDNNMKEIREENVVKVVMDVASNLITSPCVTHFLDLVLENIGELLVFYNTIANANTNYDTTRPTMTRFATSYLI</sequence>
<feature type="non-terminal residue" evidence="1">
    <location>
        <position position="78"/>
    </location>
</feature>